<dbReference type="Gene3D" id="3.30.300.30">
    <property type="match status" value="3"/>
</dbReference>
<comment type="pathway">
    <text evidence="1">Siderophore biosynthesis.</text>
</comment>
<feature type="region of interest" description="N-terminal hotdog fold" evidence="8">
    <location>
        <begin position="2965"/>
        <end position="3079"/>
    </location>
</feature>
<evidence type="ECO:0000256" key="8">
    <source>
        <dbReference type="PROSITE-ProRule" id="PRU01363"/>
    </source>
</evidence>
<dbReference type="InterPro" id="IPR042099">
    <property type="entry name" value="ANL_N_sf"/>
</dbReference>
<dbReference type="InterPro" id="IPR029058">
    <property type="entry name" value="AB_hydrolase_fold"/>
</dbReference>
<proteinExistence type="predicted"/>
<dbReference type="Pfam" id="PF08659">
    <property type="entry name" value="KR"/>
    <property type="match status" value="2"/>
</dbReference>
<dbReference type="Pfam" id="PF00668">
    <property type="entry name" value="Condensation"/>
    <property type="match status" value="2"/>
</dbReference>
<accession>A0ABP0JVQ3</accession>
<feature type="domain" description="Carrier" evidence="10">
    <location>
        <begin position="4446"/>
        <end position="4524"/>
    </location>
</feature>
<evidence type="ECO:0000256" key="6">
    <source>
        <dbReference type="ARBA" id="ARBA00022737"/>
    </source>
</evidence>
<dbReference type="InterPro" id="IPR020807">
    <property type="entry name" value="PKS_DH"/>
</dbReference>
<keyword evidence="2" id="KW-0596">Phosphopantetheine</keyword>
<dbReference type="PROSITE" id="PS00012">
    <property type="entry name" value="PHOSPHOPANTETHEINE"/>
    <property type="match status" value="1"/>
</dbReference>
<protein>
    <submittedName>
        <fullName evidence="13">Bacitracin synthase 1 (BA1)</fullName>
    </submittedName>
</protein>
<dbReference type="CDD" id="cd19535">
    <property type="entry name" value="Cyc_NRPS"/>
    <property type="match status" value="1"/>
</dbReference>
<dbReference type="CDD" id="cd05274">
    <property type="entry name" value="KR_FAS_SDR_x"/>
    <property type="match status" value="2"/>
</dbReference>
<dbReference type="PROSITE" id="PS50088">
    <property type="entry name" value="ANK_REPEAT"/>
    <property type="match status" value="1"/>
</dbReference>
<dbReference type="InterPro" id="IPR057737">
    <property type="entry name" value="Condensation_MtbB-like"/>
</dbReference>
<dbReference type="SUPFAM" id="SSF56801">
    <property type="entry name" value="Acetyl-CoA synthetase-like"/>
    <property type="match status" value="2"/>
</dbReference>
<keyword evidence="5" id="KW-0808">Transferase</keyword>
<dbReference type="InterPro" id="IPR045851">
    <property type="entry name" value="AMP-bd_C_sf"/>
</dbReference>
<dbReference type="InterPro" id="IPR001242">
    <property type="entry name" value="Condensation_dom"/>
</dbReference>
<dbReference type="InterPro" id="IPR049551">
    <property type="entry name" value="PKS_DH_C"/>
</dbReference>
<evidence type="ECO:0000256" key="2">
    <source>
        <dbReference type="ARBA" id="ARBA00022450"/>
    </source>
</evidence>
<dbReference type="InterPro" id="IPR009081">
    <property type="entry name" value="PP-bd_ACP"/>
</dbReference>
<dbReference type="Gene3D" id="3.40.50.12780">
    <property type="entry name" value="N-terminal domain of ligase-like"/>
    <property type="match status" value="3"/>
</dbReference>
<dbReference type="Gene3D" id="3.40.366.10">
    <property type="entry name" value="Malonyl-Coenzyme A Acyl Carrier Protein, domain 2"/>
    <property type="match status" value="1"/>
</dbReference>
<evidence type="ECO:0000313" key="13">
    <source>
        <dbReference type="EMBL" id="CAK9018555.1"/>
    </source>
</evidence>
<dbReference type="SMART" id="SM00823">
    <property type="entry name" value="PKS_PP"/>
    <property type="match status" value="4"/>
</dbReference>
<keyword evidence="4" id="KW-0436">Ligase</keyword>
<dbReference type="InterPro" id="IPR049900">
    <property type="entry name" value="PKS_mFAS_DH"/>
</dbReference>
<dbReference type="Pfam" id="PF13193">
    <property type="entry name" value="AMP-binding_C"/>
    <property type="match status" value="1"/>
</dbReference>
<evidence type="ECO:0000313" key="14">
    <source>
        <dbReference type="Proteomes" id="UP001642464"/>
    </source>
</evidence>
<sequence length="4957" mass="548570">MRAVLVCDTTEQLCEDVNASQWAIEERPTTQVLAFFFPELSGWKGMLQQLYDGNWVFHEVLNICSRELKPHLGGLLLTDALYGACELSGSLKQVAACAVQVSLTCLWLSWGIPISNFSGHGKGELVVRVLQGSSILELLSEEKHGSRPSVGPSQKTKPFVICVGPSSAAKGLEPAVSAMSCLAPREQGARSLCKALGKWWVSGGHVDWDRYYSSFKGACSPVRLPAYPFHRVGVEQFQSSQPHGPVDSSLPFALCKPKPGDLEDMPPNLLACVGHVLAVEAVDLDPETSFLENGGDSQSLPHMQQSLFKTFGVKVTQEDLMNLPLSQLLGLKELECEVDRSLTCCEADRYQAFPLTPIQEAYVWGRAVSGVSAHGYLEVDVHADFDLSAFESSFSAMIRRHDMLRMELIRDSAGNYLQRIRAPEATGCAFQCDIIDLTSIDPSTSLTLQLQELRQQYSHEVIEMEGDSLFRIRVSKCHDIEGHVWWRLHFSFDSLVLDMFSMRILFAEWHALYTGEPEKPRLQLNFRDWVMWSQKQASTPQYLKAKSYWEQRYQQTPGAPALHLLRRPEGLKECRFQRCIDFVDQETWSHLKVLAKQFGLTSTSVVLTLFAAVLGRWSQTQDFLISLTTFDRDSMLHSEMGDIVGDFTSVILLEVHTSLFGHEPLKASVEKVLKQLNDDLRHKQYDGVKVQRELIRSQTSLVAPIVFTSLLNLPFSDSSESVGQHFGDVAFSITQTPQVWLDCKVFEAAERLAIEWDFVEEILPADHVHGMHEAFCRLVKLTGRHFDAHSAIPEVLGDADLSAWRTFNRTSRAWEQTCPRTLQELVRQGLSQRDAAALIWDSPVSGKLCNLSAVALRHHVQQLCNLLRPHINANDIVALHMPRSPGLVVAIYSVIEAGGAYLPLDVDQPLKRKQLMLTDSGSKALIYSSDSLGFEGVCLQQGAEVDSSASISGHFAVSPVAPDDLAYVIYTSGSTGPPKGVAVPHKAVMNRLAWMQETYTLKTEDVIMQKTSYSFDVSVWEFFWPLFGATLFVAQPDLQASPEYLQVQIGQHRISILHFVPGLLRDFVEQPCAVSDLSSLRHVFCSGEALHPDVVRKAYQVLPQHTEIHNLYGPTEAAIDVTFWPCPRSPIDMTFIGTPIANMQVFILNAGQLCPPGVVGELHLAGIGLAKGYLQKEDQMLMQHIYQRYNEVYASPTRYLDRSHGVCALTIESYLKELVKINGQRVELGEIEACLCACDLVRSAVVQKEPHGLVAFVAPKHREVRDEDAGESQQKRQRAAESLGPRRLPQQFCTKQFLKLPVLSSSPDQLHWDRLYRERKTSRSFGSLDADLPEQLQNILAACEQGVRSEQRIPTSISFDDIAAILDTFCFFYAAESALTFIVELRRQVSLPERVRGKYLYPSAGSTYSVQTFLVDSNRSEHLHDAEDHRLLTVGTFQAASQLKLRKTGLLEALYPTVAQRFAEVEAGSMLALIQRAASEKGICAETTSCDGADSDSDSTLVTVQFARTEARSNPKPDDRGEENAEKTESRILLYMQHASDSLPIGLYKWTGGSLRATGWASSEALWSLQKGDAARIVYGAAFVLLFFSDGSKEAHLAAGQFLQVFMMEAAGQLGVCPLGRIALPVDFPESADCELTLALAGGSLEQRVAPEEAKSWTCFLWEHLRDALPVYMLPRLSDIVLMPNIPLTGSGKLDRKALQRPERAVQAPVAASLNPQQERLADLWREAGVSPSSATCSFFDLGGDSRKILKLRHLICRDLGLERLNVQILYTHSTLEQMSEALRLEGASPCVAPHIDQPVQRQFMKASKAQIGAEGGPVTPAYHIYIELPLRGRLDRDQLLRALKSLEETHAILSATFQWDYPNLYMVPRPGRFSLGEVLFPASEHSRKEMATCLQEFIQQGFDLERGPLWRAQLYHVREDFHVLALVIHHMIIDGESVDILMDDLARAYNGCPTDKGVSGSHTFADFASSQLSSLESDAAAEKLEFWKQELAEVPRTWLTSNSAGVCKEAGRFTAKYSGVTHDGGILRSAWCWLLHDKCQQEDLLTAMTSSHRYEGVQVEEGLVGLYVNMLPVRTRRPCATDRQAFVRSVEKFRLASLQNQLPFEYLLQKLVVRREPVQSHPLFQTLFILLDDPKEDLELQGLESIPRLVARGVTTTFAKYADLHVVPKFELTLRIDVLPDCLHLSFDFAQDVFDEGYVKELAKDYMRIVVELQQDPSCSLSSLLTAWPQDVAVRHGEVVAVSTAELLSHCRHLIRKLHTVTGGGAVALLRVARSVDLVAVSTPLEIHGVPSIYVEEERPDYGVQISRANLCSFLETIMGFPELAKLDSQCKWLSLTSPAFDISLLEFLCPILMGGELVLACDEATVWATASRFLSLPTKGAERIVGSPMLNTVAFLDGQELLLAGPAIAQGYFNEPELTEQKFRQCPDLPGHRMYATGDAVKRTQDGLLEFLGRIDSQVKLHGHRIELSEIECCLAEHESVHQCAVVVDPALPRLVAFIVPVTNLAGNVRALDEASLRQFLASCLETYKMPAEFRSIQSLPLTPSAKVDRQELQDWLQPPCATAVTVDQFDRRKTVLQQVLASLLPHVQLGLDDNFFACGFTSTMVIEAHRRLQQLGVAVLPQQFFLFPTCASLLTELNTSCTGLQLSASQTFQAVGIEVAGLSLRAGKSKFYNEFWSNLAAGTDCITDFTDQELQGMGVPEADYSSPIFVRSKGVVDDFACFDATAFEMSNQEAQHLSPNFRCFLEGAAHALEDGGYDPFCWGRQKIGVFAGMGDNNYLTGGFASAEDTVVSLGNDKDFLAGRVAYHFDLCGPALNIQTACSTGLVAVLEAKVSMERASLEAALAGAVSLAPFSPGYVAAEGLQFSRRGRCRAFAADADGIVVGHLVPELQGFPQKETPCAAVSSFGLGGTNAHAVLEAIGEAAETESRREPTSFRRDVFWHPQIEKTIGVGHGYPFFSSAHPVLGEAPWVNGQKLYPCKLNPRDDRVAFLWQHQVNGKIVFPGASFLELFLEVGHRLGFCEICLQEVGFERPLVLSQENCEFYVALDMESGDVEKGKVRATSLDGQTVFARAVVQRGAPLKSMPHHSEERAFVDVLEAYRKASYGPAFQTVQHMEAGGTTATARLAVQDGGFQRPDFRFEPTLLDGAFQIMLGKSAGEVWPRSVKSVHFDNGGGKALRGAEAKAEWYHSLEGSVQLFDEDQCVLRLECLQFSHKPRKPQVGRPGLAFQGTWDDAPLPGRGFNGGMETSCVAFHSQGRSLGLLGELGKLCDVKLVGLDSGLVFEKDLLELPTNATLLFCVSLECDGSDDLSQQLAASCLCLLNLVRALFHEKGQRSRLLVLTRCAAEVADSAMPLHLSQSAFVGLSRAIQRECPQLTVLHIDLDAMEPAEDAKLLAQELVSDTEPTELSIAYRRSQRYAWRLGFADLMEGQENMPLLQGTYMITGGLGALGLEIGEWLGKQGVSELILVSHREKQSSSVHGKLRNMDQLNCKVSIELRNVSQRDRVDELFNKVGSRLTGIVHAAGVLCDQRLFDVSISTFNSVFDPKAVGGYLLHVLQLPLPQVVVADLDQRMLSSKVKFKEWPCQGKFRNGTEELVLLGKPRQVILDDAHALRSFLVATVKEMTGACEVDTTTSFADLGVDSLHIILLVHKIRDEMMLTVQQLDETTLYDSKYSTIDGLTTYCLQVGQQSVVAQSVACPTPQSTSCFVQAVSCEYPRGLTDMRTLFDFLMSEKDAVSEVPVSRWDIDSYYSEEKQPGFLYTRHGSFLARNPFAFDAKYFGLAPREVKYMDPQQRLLLETAEQVMVTTSGSLAERVRSGPSETGVFVVSMTRDFGDQLCLHQVQQGNPSTAKSTFGHLEAAAGALGLHKAIACLATNAVPRNIWLETLNPLVAELQEGWLQVVAESTQASLSLCGVSSFGFSGTNAHAIVAASVSELLPSKPFTFQRRDHPWAWPGRSPHMSAATSVSRAQEVAYSLEWEMSVPEQGSPDKQHKNLILSNWDDRFMLSLESGNVQACWNCPVGFLDHDGHIKEVHLDQPKSLQVLIREEAHGVARVIICAQTHVEPLPKPDLLSLACCLHLLQALMEAKKAIPVVVVTAAAALVSKSQDTVNLSQAPLLGFVRAAAVEYPGHPFLVDVPLGEQLDLSNLTWQWPWQALRDRTSLHQVLVKAAKESAALDVTGKTFAVSGGFGSLGFEATCWLAEQKVKRLLILSRSAENHEEKLQHLRSQYPDTEVLARKCNVTQEEEVRDSLRLLNSLIHGMVHCAGSATQVGLLGTLRQADFNNLQESGAYGSWTLHAVTEKFNLEHFVLFSSSASVLPMEGQSSYAAQNAFLDQLAEFRRLGGQAASVINFGLWGQVGIGTDQAFRKRLTPGIGVLDTVDALEVLKLAMRRGVPRLIAMPVDWKALMPHLDWSVKAFASKFVKAKIVLQESAPGFSCSRPSKADASQMIRSAISRVLETGLKDVADDEDLDSLGFDSLMFEQLRRIINEELGEQVVSAASLLQHRTIRGLAGQIAGPVCEHADENGDEDVVEYMQQQQRLQSARLKTLRKGNPEAKSMPLIFIHTIMGNSFLYQSLAGELPEYHIVAIDDPNFGDPDHHFKTLESMAWCYASLILEQSEICEPYQVAGLSFGGAVALEVCQQLVRRGKKATAIMLDTVCPQPGHLKLPDATVVPEKHVMGKLREDLDQFYQIELRNNERILNDYDAKQHGQQCAPMLRVVLLKAQGLDGTSRALRGLEDLQNGWGWLHPEMYSVPGSHFTICEPGYAERTSAAIRFVLGGKPVKLSSLSDLWFHAVRHGDSFLYTRLLKHPEFAECWIHDEAAAHHMTALQMAAENDDVFLAKLLLTKGARMTSNGKHAVDSALNAASFRTFSLLSLLSQRTESSTELVLDDFGDRENKKQLEIFSRPVGAAERRGQPWLRTLKAMNASGDSTRHHEGPMGEQLHLLQQYS</sequence>
<dbReference type="Gene3D" id="3.30.559.10">
    <property type="entry name" value="Chloramphenicol acetyltransferase-like domain"/>
    <property type="match status" value="2"/>
</dbReference>
<dbReference type="InterPro" id="IPR057326">
    <property type="entry name" value="KR_dom"/>
</dbReference>
<feature type="active site" description="Proton donor; for dehydratase activity" evidence="8">
    <location>
        <position position="3149"/>
    </location>
</feature>
<dbReference type="InterPro" id="IPR020841">
    <property type="entry name" value="PKS_Beta-ketoAc_synthase_dom"/>
</dbReference>
<dbReference type="EMBL" id="CAXAMM010008824">
    <property type="protein sequence ID" value="CAK9018555.1"/>
    <property type="molecule type" value="Genomic_DNA"/>
</dbReference>
<keyword evidence="7" id="KW-0040">ANK repeat</keyword>
<dbReference type="SUPFAM" id="SSF53901">
    <property type="entry name" value="Thiolase-like"/>
    <property type="match status" value="3"/>
</dbReference>
<dbReference type="InterPro" id="IPR020806">
    <property type="entry name" value="PKS_PP-bd"/>
</dbReference>
<dbReference type="InterPro" id="IPR014030">
    <property type="entry name" value="Ketoacyl_synth_N"/>
</dbReference>
<dbReference type="Pfam" id="PF14765">
    <property type="entry name" value="PS-DH"/>
    <property type="match status" value="1"/>
</dbReference>
<dbReference type="InterPro" id="IPR006162">
    <property type="entry name" value="Ppantetheine_attach_site"/>
</dbReference>
<dbReference type="Gene3D" id="3.30.70.3290">
    <property type="match status" value="2"/>
</dbReference>
<feature type="region of interest" description="C-terminal hotdog fold" evidence="8">
    <location>
        <begin position="3091"/>
        <end position="3240"/>
    </location>
</feature>
<feature type="region of interest" description="Disordered" evidence="9">
    <location>
        <begin position="1264"/>
        <end position="1283"/>
    </location>
</feature>
<dbReference type="InterPro" id="IPR002110">
    <property type="entry name" value="Ankyrin_rpt"/>
</dbReference>
<dbReference type="Pfam" id="PF00975">
    <property type="entry name" value="Thioesterase"/>
    <property type="match status" value="1"/>
</dbReference>
<evidence type="ECO:0000256" key="5">
    <source>
        <dbReference type="ARBA" id="ARBA00022679"/>
    </source>
</evidence>
<evidence type="ECO:0000256" key="3">
    <source>
        <dbReference type="ARBA" id="ARBA00022553"/>
    </source>
</evidence>
<comment type="caution">
    <text evidence="13">The sequence shown here is derived from an EMBL/GenBank/DDBJ whole genome shotgun (WGS) entry which is preliminary data.</text>
</comment>
<feature type="domain" description="Carrier" evidence="10">
    <location>
        <begin position="3611"/>
        <end position="3691"/>
    </location>
</feature>
<dbReference type="Gene3D" id="3.40.47.10">
    <property type="match status" value="3"/>
</dbReference>
<dbReference type="Pfam" id="PF00109">
    <property type="entry name" value="ketoacyl-synt"/>
    <property type="match status" value="2"/>
</dbReference>
<dbReference type="Gene3D" id="3.40.50.720">
    <property type="entry name" value="NAD(P)-binding Rossmann-like Domain"/>
    <property type="match status" value="2"/>
</dbReference>
<keyword evidence="3" id="KW-0597">Phosphoprotein</keyword>
<dbReference type="InterPro" id="IPR036736">
    <property type="entry name" value="ACP-like_sf"/>
</dbReference>
<evidence type="ECO:0000259" key="10">
    <source>
        <dbReference type="PROSITE" id="PS50075"/>
    </source>
</evidence>
<dbReference type="InterPro" id="IPR042104">
    <property type="entry name" value="PKS_dehydratase_sf"/>
</dbReference>
<evidence type="ECO:0000256" key="1">
    <source>
        <dbReference type="ARBA" id="ARBA00004924"/>
    </source>
</evidence>
<feature type="domain" description="PKS/mFAS DH" evidence="12">
    <location>
        <begin position="2965"/>
        <end position="3240"/>
    </location>
</feature>
<keyword evidence="14" id="KW-1185">Reference proteome</keyword>
<feature type="active site" description="Proton acceptor; for dehydratase activity" evidence="8">
    <location>
        <position position="2997"/>
    </location>
</feature>
<feature type="repeat" description="ANK" evidence="7">
    <location>
        <begin position="4831"/>
        <end position="4863"/>
    </location>
</feature>
<dbReference type="Pfam" id="PF00550">
    <property type="entry name" value="PP-binding"/>
    <property type="match status" value="5"/>
</dbReference>
<dbReference type="InterPro" id="IPR023213">
    <property type="entry name" value="CAT-like_dom_sf"/>
</dbReference>
<dbReference type="SMART" id="SM00826">
    <property type="entry name" value="PKS_DH"/>
    <property type="match status" value="1"/>
</dbReference>
<dbReference type="SUPFAM" id="SSF53474">
    <property type="entry name" value="alpha/beta-Hydrolases"/>
    <property type="match status" value="1"/>
</dbReference>
<dbReference type="PROSITE" id="PS00606">
    <property type="entry name" value="KS3_1"/>
    <property type="match status" value="1"/>
</dbReference>
<dbReference type="InterPro" id="IPR016039">
    <property type="entry name" value="Thiolase-like"/>
</dbReference>
<dbReference type="PANTHER" id="PTHR45527:SF1">
    <property type="entry name" value="FATTY ACID SYNTHASE"/>
    <property type="match status" value="1"/>
</dbReference>
<dbReference type="Pfam" id="PF21089">
    <property type="entry name" value="PKS_DH_N"/>
    <property type="match status" value="1"/>
</dbReference>
<name>A0ABP0JVQ3_9DINO</name>
<dbReference type="Gene3D" id="3.10.129.110">
    <property type="entry name" value="Polyketide synthase dehydratase"/>
    <property type="match status" value="1"/>
</dbReference>
<dbReference type="Gene3D" id="3.30.559.30">
    <property type="entry name" value="Nonribosomal peptide synthetase, condensation domain"/>
    <property type="match status" value="2"/>
</dbReference>
<dbReference type="InterPro" id="IPR018201">
    <property type="entry name" value="Ketoacyl_synth_AS"/>
</dbReference>
<dbReference type="SMART" id="SM00825">
    <property type="entry name" value="PKS_KS"/>
    <property type="match status" value="1"/>
</dbReference>
<dbReference type="PROSITE" id="PS50075">
    <property type="entry name" value="CARRIER"/>
    <property type="match status" value="3"/>
</dbReference>
<dbReference type="Gene3D" id="3.40.50.1820">
    <property type="entry name" value="alpha/beta hydrolase"/>
    <property type="match status" value="1"/>
</dbReference>
<dbReference type="PANTHER" id="PTHR45527">
    <property type="entry name" value="NONRIBOSOMAL PEPTIDE SYNTHETASE"/>
    <property type="match status" value="1"/>
</dbReference>
<dbReference type="InterPro" id="IPR036291">
    <property type="entry name" value="NAD(P)-bd_dom_sf"/>
</dbReference>
<keyword evidence="6" id="KW-0677">Repeat</keyword>
<dbReference type="InterPro" id="IPR049552">
    <property type="entry name" value="PKS_DH_N"/>
</dbReference>
<dbReference type="InterPro" id="IPR001227">
    <property type="entry name" value="Ac_transferase_dom_sf"/>
</dbReference>
<dbReference type="InterPro" id="IPR013968">
    <property type="entry name" value="PKS_KR"/>
</dbReference>
<feature type="domain" description="Carrier" evidence="10">
    <location>
        <begin position="2569"/>
        <end position="2644"/>
    </location>
</feature>
<evidence type="ECO:0000259" key="11">
    <source>
        <dbReference type="PROSITE" id="PS52004"/>
    </source>
</evidence>
<dbReference type="InterPro" id="IPR001031">
    <property type="entry name" value="Thioesterase"/>
</dbReference>
<dbReference type="PROSITE" id="PS00455">
    <property type="entry name" value="AMP_BINDING"/>
    <property type="match status" value="1"/>
</dbReference>
<evidence type="ECO:0000256" key="7">
    <source>
        <dbReference type="PROSITE-ProRule" id="PRU00023"/>
    </source>
</evidence>
<evidence type="ECO:0000256" key="9">
    <source>
        <dbReference type="SAM" id="MobiDB-lite"/>
    </source>
</evidence>
<dbReference type="CDD" id="cd00833">
    <property type="entry name" value="PKS"/>
    <property type="match status" value="1"/>
</dbReference>
<dbReference type="InterPro" id="IPR016035">
    <property type="entry name" value="Acyl_Trfase/lysoPLipase"/>
</dbReference>
<dbReference type="PROSITE" id="PS52019">
    <property type="entry name" value="PKS_MFAS_DH"/>
    <property type="match status" value="1"/>
</dbReference>
<dbReference type="Proteomes" id="UP001642464">
    <property type="component" value="Unassembled WGS sequence"/>
</dbReference>
<dbReference type="SUPFAM" id="SSF52777">
    <property type="entry name" value="CoA-dependent acyltransferases"/>
    <property type="match status" value="4"/>
</dbReference>
<dbReference type="SUPFAM" id="SSF52151">
    <property type="entry name" value="FabD/lysophospholipase-like"/>
    <property type="match status" value="1"/>
</dbReference>
<dbReference type="InterPro" id="IPR000873">
    <property type="entry name" value="AMP-dep_synth/lig_dom"/>
</dbReference>
<dbReference type="Gene3D" id="1.10.1200.10">
    <property type="entry name" value="ACP-like"/>
    <property type="match status" value="4"/>
</dbReference>
<dbReference type="Pfam" id="PF00501">
    <property type="entry name" value="AMP-binding"/>
    <property type="match status" value="1"/>
</dbReference>
<feature type="domain" description="Ketosynthase family 3 (KS3)" evidence="11">
    <location>
        <begin position="2657"/>
        <end position="3935"/>
    </location>
</feature>
<evidence type="ECO:0000259" key="12">
    <source>
        <dbReference type="PROSITE" id="PS52019"/>
    </source>
</evidence>
<dbReference type="CDD" id="cd05930">
    <property type="entry name" value="A_NRPS"/>
    <property type="match status" value="1"/>
</dbReference>
<evidence type="ECO:0000256" key="4">
    <source>
        <dbReference type="ARBA" id="ARBA00022598"/>
    </source>
</evidence>
<dbReference type="SUPFAM" id="SSF47336">
    <property type="entry name" value="ACP-like"/>
    <property type="match status" value="4"/>
</dbReference>
<dbReference type="InterPro" id="IPR025110">
    <property type="entry name" value="AMP-bd_C"/>
</dbReference>
<gene>
    <name evidence="13" type="ORF">SCF082_LOCUS14143</name>
</gene>
<reference evidence="13 14" key="1">
    <citation type="submission" date="2024-02" db="EMBL/GenBank/DDBJ databases">
        <authorList>
            <person name="Chen Y."/>
            <person name="Shah S."/>
            <person name="Dougan E. K."/>
            <person name="Thang M."/>
            <person name="Chan C."/>
        </authorList>
    </citation>
    <scope>NUCLEOTIDE SEQUENCE [LARGE SCALE GENOMIC DNA]</scope>
</reference>
<dbReference type="SUPFAM" id="SSF51735">
    <property type="entry name" value="NAD(P)-binding Rossmann-fold domains"/>
    <property type="match status" value="4"/>
</dbReference>
<dbReference type="SMART" id="SM00822">
    <property type="entry name" value="PKS_KR"/>
    <property type="match status" value="1"/>
</dbReference>
<dbReference type="InterPro" id="IPR020845">
    <property type="entry name" value="AMP-binding_CS"/>
</dbReference>
<organism evidence="13 14">
    <name type="scientific">Durusdinium trenchii</name>
    <dbReference type="NCBI Taxonomy" id="1381693"/>
    <lineage>
        <taxon>Eukaryota</taxon>
        <taxon>Sar</taxon>
        <taxon>Alveolata</taxon>
        <taxon>Dinophyceae</taxon>
        <taxon>Suessiales</taxon>
        <taxon>Symbiodiniaceae</taxon>
        <taxon>Durusdinium</taxon>
    </lineage>
</organism>
<dbReference type="PROSITE" id="PS52004">
    <property type="entry name" value="KS3_2"/>
    <property type="match status" value="1"/>
</dbReference>